<feature type="non-terminal residue" evidence="10">
    <location>
        <position position="1"/>
    </location>
</feature>
<dbReference type="InterPro" id="IPR015422">
    <property type="entry name" value="PyrdxlP-dep_Trfase_small"/>
</dbReference>
<evidence type="ECO:0000256" key="8">
    <source>
        <dbReference type="ARBA" id="ARBA00023102"/>
    </source>
</evidence>
<dbReference type="AlphaFoldDB" id="A0A382EBL4"/>
<keyword evidence="5" id="KW-0028">Amino-acid biosynthesis</keyword>
<dbReference type="GO" id="GO:0004400">
    <property type="term" value="F:histidinol-phosphate transaminase activity"/>
    <property type="evidence" value="ECO:0007669"/>
    <property type="project" value="UniProtKB-EC"/>
</dbReference>
<proteinExistence type="inferred from homology"/>
<evidence type="ECO:0000256" key="3">
    <source>
        <dbReference type="ARBA" id="ARBA00012748"/>
    </source>
</evidence>
<organism evidence="10">
    <name type="scientific">marine metagenome</name>
    <dbReference type="NCBI Taxonomy" id="408172"/>
    <lineage>
        <taxon>unclassified sequences</taxon>
        <taxon>metagenomes</taxon>
        <taxon>ecological metagenomes</taxon>
    </lineage>
</organism>
<evidence type="ECO:0000256" key="4">
    <source>
        <dbReference type="ARBA" id="ARBA00022576"/>
    </source>
</evidence>
<dbReference type="GO" id="GO:0000105">
    <property type="term" value="P:L-histidine biosynthetic process"/>
    <property type="evidence" value="ECO:0007669"/>
    <property type="project" value="UniProtKB-KW"/>
</dbReference>
<evidence type="ECO:0000256" key="6">
    <source>
        <dbReference type="ARBA" id="ARBA00022679"/>
    </source>
</evidence>
<name>A0A382EBL4_9ZZZZ</name>
<evidence type="ECO:0000256" key="5">
    <source>
        <dbReference type="ARBA" id="ARBA00022605"/>
    </source>
</evidence>
<keyword evidence="6" id="KW-0808">Transferase</keyword>
<evidence type="ECO:0000256" key="2">
    <source>
        <dbReference type="ARBA" id="ARBA00007970"/>
    </source>
</evidence>
<protein>
    <recommendedName>
        <fullName evidence="3">histidinol-phosphate transaminase</fullName>
        <ecNumber evidence="3">2.6.1.9</ecNumber>
    </recommendedName>
</protein>
<dbReference type="SUPFAM" id="SSF53383">
    <property type="entry name" value="PLP-dependent transferases"/>
    <property type="match status" value="1"/>
</dbReference>
<comment type="catalytic activity">
    <reaction evidence="9">
        <text>L-histidinol phosphate + 2-oxoglutarate = 3-(imidazol-4-yl)-2-oxopropyl phosphate + L-glutamate</text>
        <dbReference type="Rhea" id="RHEA:23744"/>
        <dbReference type="ChEBI" id="CHEBI:16810"/>
        <dbReference type="ChEBI" id="CHEBI:29985"/>
        <dbReference type="ChEBI" id="CHEBI:57766"/>
        <dbReference type="ChEBI" id="CHEBI:57980"/>
        <dbReference type="EC" id="2.6.1.9"/>
    </reaction>
</comment>
<keyword evidence="7" id="KW-0663">Pyridoxal phosphate</keyword>
<dbReference type="Gene3D" id="3.90.1150.10">
    <property type="entry name" value="Aspartate Aminotransferase, domain 1"/>
    <property type="match status" value="1"/>
</dbReference>
<keyword evidence="4" id="KW-0032">Aminotransferase</keyword>
<comment type="similarity">
    <text evidence="2">Belongs to the class-II pyridoxal-phosphate-dependent aminotransferase family. Histidinol-phosphate aminotransferase subfamily.</text>
</comment>
<evidence type="ECO:0000313" key="10">
    <source>
        <dbReference type="EMBL" id="SVB47343.1"/>
    </source>
</evidence>
<reference evidence="10" key="1">
    <citation type="submission" date="2018-05" db="EMBL/GenBank/DDBJ databases">
        <authorList>
            <person name="Lanie J.A."/>
            <person name="Ng W.-L."/>
            <person name="Kazmierczak K.M."/>
            <person name="Andrzejewski T.M."/>
            <person name="Davidsen T.M."/>
            <person name="Wayne K.J."/>
            <person name="Tettelin H."/>
            <person name="Glass J.I."/>
            <person name="Rusch D."/>
            <person name="Podicherti R."/>
            <person name="Tsui H.-C.T."/>
            <person name="Winkler M.E."/>
        </authorList>
    </citation>
    <scope>NUCLEOTIDE SEQUENCE</scope>
</reference>
<dbReference type="PANTHER" id="PTHR43643">
    <property type="entry name" value="HISTIDINOL-PHOSPHATE AMINOTRANSFERASE 2"/>
    <property type="match status" value="1"/>
</dbReference>
<evidence type="ECO:0000256" key="7">
    <source>
        <dbReference type="ARBA" id="ARBA00022898"/>
    </source>
</evidence>
<keyword evidence="8" id="KW-0368">Histidine biosynthesis</keyword>
<dbReference type="EC" id="2.6.1.9" evidence="3"/>
<evidence type="ECO:0000256" key="1">
    <source>
        <dbReference type="ARBA" id="ARBA00005011"/>
    </source>
</evidence>
<comment type="pathway">
    <text evidence="1">Amino-acid biosynthesis; L-histidine biosynthesis; L-histidine from 5-phospho-alpha-D-ribose 1-diphosphate: step 7/9.</text>
</comment>
<sequence>LQKIRGPYDVNVVAVLAAREQLNNPEHWQKMVRHLMDESKPAIEKYFDEKQVRYFSSKANFMLVEPSDVQQACKFLMENKILVRPMRPPIDHTFRMSLRTMPEMQRFMDVFTRYLNS</sequence>
<dbReference type="InterPro" id="IPR050106">
    <property type="entry name" value="HistidinolP_aminotransfase"/>
</dbReference>
<gene>
    <name evidence="10" type="ORF">METZ01_LOCUS200197</name>
</gene>
<dbReference type="InterPro" id="IPR015424">
    <property type="entry name" value="PyrdxlP-dep_Trfase"/>
</dbReference>
<dbReference type="PANTHER" id="PTHR43643:SF6">
    <property type="entry name" value="HISTIDINOL-PHOSPHATE AMINOTRANSFERASE"/>
    <property type="match status" value="1"/>
</dbReference>
<accession>A0A382EBL4</accession>
<evidence type="ECO:0000256" key="9">
    <source>
        <dbReference type="ARBA" id="ARBA00047481"/>
    </source>
</evidence>
<dbReference type="EMBL" id="UINC01043382">
    <property type="protein sequence ID" value="SVB47343.1"/>
    <property type="molecule type" value="Genomic_DNA"/>
</dbReference>